<dbReference type="PRINTS" id="PR00109">
    <property type="entry name" value="TYRKINASE"/>
</dbReference>
<dbReference type="InterPro" id="IPR051681">
    <property type="entry name" value="Ser/Thr_Kinases-Pseudokinases"/>
</dbReference>
<dbReference type="Pfam" id="PF07714">
    <property type="entry name" value="PK_Tyr_Ser-Thr"/>
    <property type="match status" value="1"/>
</dbReference>
<dbReference type="InterPro" id="IPR001245">
    <property type="entry name" value="Ser-Thr/Tyr_kinase_cat_dom"/>
</dbReference>
<evidence type="ECO:0000259" key="1">
    <source>
        <dbReference type="PROSITE" id="PS50011"/>
    </source>
</evidence>
<dbReference type="EMBL" id="LATX01002321">
    <property type="protein sequence ID" value="KTB31480.1"/>
    <property type="molecule type" value="Genomic_DNA"/>
</dbReference>
<dbReference type="PROSITE" id="PS00108">
    <property type="entry name" value="PROTEIN_KINASE_ST"/>
    <property type="match status" value="1"/>
</dbReference>
<dbReference type="eggNOG" id="KOG0192">
    <property type="taxonomic scope" value="Eukaryota"/>
</dbReference>
<dbReference type="InterPro" id="IPR036537">
    <property type="entry name" value="Adaptor_Cbl_N_dom_sf"/>
</dbReference>
<keyword evidence="2" id="KW-0808">Transferase</keyword>
<reference evidence="2 3" key="1">
    <citation type="submission" date="2015-12" db="EMBL/GenBank/DDBJ databases">
        <title>Draft genome sequence of Moniliophthora roreri, the causal agent of frosty pod rot of cacao.</title>
        <authorList>
            <person name="Aime M.C."/>
            <person name="Diaz-Valderrama J.R."/>
            <person name="Kijpornyongpan T."/>
            <person name="Phillips-Mora W."/>
        </authorList>
    </citation>
    <scope>NUCLEOTIDE SEQUENCE [LARGE SCALE GENOMIC DNA]</scope>
    <source>
        <strain evidence="2 3">MCA 2952</strain>
    </source>
</reference>
<feature type="domain" description="Protein kinase" evidence="1">
    <location>
        <begin position="293"/>
        <end position="552"/>
    </location>
</feature>
<dbReference type="PROSITE" id="PS50011">
    <property type="entry name" value="PROTEIN_KINASE_DOM"/>
    <property type="match status" value="1"/>
</dbReference>
<dbReference type="PANTHER" id="PTHR44329:SF214">
    <property type="entry name" value="PROTEIN KINASE DOMAIN-CONTAINING PROTEIN"/>
    <property type="match status" value="1"/>
</dbReference>
<dbReference type="CDD" id="cd21037">
    <property type="entry name" value="MLKL_NTD"/>
    <property type="match status" value="1"/>
</dbReference>
<dbReference type="GO" id="GO:0004674">
    <property type="term" value="F:protein serine/threonine kinase activity"/>
    <property type="evidence" value="ECO:0007669"/>
    <property type="project" value="TreeGrafter"/>
</dbReference>
<evidence type="ECO:0000313" key="2">
    <source>
        <dbReference type="EMBL" id="KTB31480.1"/>
    </source>
</evidence>
<proteinExistence type="predicted"/>
<name>A0A0W0F5B0_MONRR</name>
<dbReference type="Proteomes" id="UP000054988">
    <property type="component" value="Unassembled WGS sequence"/>
</dbReference>
<gene>
    <name evidence="2" type="ORF">WG66_15954</name>
</gene>
<protein>
    <submittedName>
        <fullName evidence="2">Putative TKL/TKL-ccin protein kinase</fullName>
    </submittedName>
</protein>
<organism evidence="2 3">
    <name type="scientific">Moniliophthora roreri</name>
    <name type="common">Frosty pod rot fungus</name>
    <name type="synonym">Monilia roreri</name>
    <dbReference type="NCBI Taxonomy" id="221103"/>
    <lineage>
        <taxon>Eukaryota</taxon>
        <taxon>Fungi</taxon>
        <taxon>Dikarya</taxon>
        <taxon>Basidiomycota</taxon>
        <taxon>Agaricomycotina</taxon>
        <taxon>Agaricomycetes</taxon>
        <taxon>Agaricomycetidae</taxon>
        <taxon>Agaricales</taxon>
        <taxon>Marasmiineae</taxon>
        <taxon>Marasmiaceae</taxon>
        <taxon>Moniliophthora</taxon>
    </lineage>
</organism>
<evidence type="ECO:0000313" key="3">
    <source>
        <dbReference type="Proteomes" id="UP000054988"/>
    </source>
</evidence>
<sequence>MRQNSLLSAAELAASLSGIPFLGAACTLLVEIVECCNAVVVHKRKAKGLGQRCTQFLSALSDQASKLEGSPLQEHVDEVTAVLERINGRVRTWSRYGKVMGFVKSNDIERGLGQCEEDLNMAFKLFEVRINAISTRLGLKIVMPAQVSCCVTPLPVYNTVNSAHIVANHSQLETQQMLRSDQAELKDLLHQILTSHAEIRQIVALQSAGENPAEPIMAAGQHELRTLRETLQVERTTVDITSGPEYDTPALSHNVPSPRDGQRYLAYQRGLINLHRATGIPPSVKILDGEVTKDGDLPIAGGPYSDIWMGKWFDEEKAVALKSLRNIKASDPKAQKKFIQELNLWTTFNHENILPFHGIATDLGPSINMVSPWQEHGNALDYVKAHPGADKIQLISGAANGLAYLHDRNIVHGDVKCANILVNSMGRACICDFGMSKVIEEVTERSASQTLTTAGSVRWLAPELIEGTMSSPSKACDVYSFAMTILELFTGKHPWADLRRDASVIHNVVILKRTPERPMEVPDRLWEMMVECWQGDALSRPQMPEIAERINIA</sequence>
<dbReference type="Gene3D" id="1.20.930.20">
    <property type="entry name" value="Adaptor protein Cbl, N-terminal domain"/>
    <property type="match status" value="1"/>
</dbReference>
<dbReference type="AlphaFoldDB" id="A0A0W0F5B0"/>
<dbReference type="PROSITE" id="PS51257">
    <property type="entry name" value="PROKAR_LIPOPROTEIN"/>
    <property type="match status" value="1"/>
</dbReference>
<dbReference type="PANTHER" id="PTHR44329">
    <property type="entry name" value="SERINE/THREONINE-PROTEIN KINASE TNNI3K-RELATED"/>
    <property type="match status" value="1"/>
</dbReference>
<dbReference type="InterPro" id="IPR008271">
    <property type="entry name" value="Ser/Thr_kinase_AS"/>
</dbReference>
<dbReference type="GO" id="GO:0007166">
    <property type="term" value="P:cell surface receptor signaling pathway"/>
    <property type="evidence" value="ECO:0007669"/>
    <property type="project" value="InterPro"/>
</dbReference>
<dbReference type="Gene3D" id="1.10.510.10">
    <property type="entry name" value="Transferase(Phosphotransferase) domain 1"/>
    <property type="match status" value="1"/>
</dbReference>
<dbReference type="InterPro" id="IPR059179">
    <property type="entry name" value="MLKL-like_MCAfunc"/>
</dbReference>
<keyword evidence="2" id="KW-0418">Kinase</keyword>
<comment type="caution">
    <text evidence="2">The sequence shown here is derived from an EMBL/GenBank/DDBJ whole genome shotgun (WGS) entry which is preliminary data.</text>
</comment>
<dbReference type="InterPro" id="IPR000719">
    <property type="entry name" value="Prot_kinase_dom"/>
</dbReference>
<dbReference type="InterPro" id="IPR011009">
    <property type="entry name" value="Kinase-like_dom_sf"/>
</dbReference>
<dbReference type="SUPFAM" id="SSF56112">
    <property type="entry name" value="Protein kinase-like (PK-like)"/>
    <property type="match status" value="1"/>
</dbReference>
<accession>A0A0W0F5B0</accession>
<dbReference type="GO" id="GO:0005524">
    <property type="term" value="F:ATP binding"/>
    <property type="evidence" value="ECO:0007669"/>
    <property type="project" value="InterPro"/>
</dbReference>
<dbReference type="SMART" id="SM00220">
    <property type="entry name" value="S_TKc"/>
    <property type="match status" value="1"/>
</dbReference>